<keyword evidence="3 7" id="KW-0808">Transferase</keyword>
<comment type="cofactor">
    <cofactor evidence="1 5">
        <name>pyridoxal 5'-phosphate</name>
        <dbReference type="ChEBI" id="CHEBI:597326"/>
    </cofactor>
</comment>
<dbReference type="GO" id="GO:0008483">
    <property type="term" value="F:transaminase activity"/>
    <property type="evidence" value="ECO:0007669"/>
    <property type="project" value="UniProtKB-KW"/>
</dbReference>
<dbReference type="PROSITE" id="PS00599">
    <property type="entry name" value="AA_TRANSFER_CLASS_2"/>
    <property type="match status" value="1"/>
</dbReference>
<reference evidence="7 8" key="1">
    <citation type="submission" date="2016-06" db="EMBL/GenBank/DDBJ databases">
        <authorList>
            <person name="Kjaerup R.B."/>
            <person name="Dalgaard T.S."/>
            <person name="Juul-Madsen H.R."/>
        </authorList>
    </citation>
    <scope>NUCLEOTIDE SEQUENCE [LARGE SCALE GENOMIC DNA]</scope>
    <source>
        <strain evidence="7 8">E152</strain>
    </source>
</reference>
<accession>A0A1A2TMT9</accession>
<keyword evidence="2 7" id="KW-0032">Aminotransferase</keyword>
<protein>
    <submittedName>
        <fullName evidence="7">Aminotransferase</fullName>
    </submittedName>
</protein>
<dbReference type="Pfam" id="PF00155">
    <property type="entry name" value="Aminotran_1_2"/>
    <property type="match status" value="1"/>
</dbReference>
<dbReference type="Proteomes" id="UP000092389">
    <property type="component" value="Unassembled WGS sequence"/>
</dbReference>
<comment type="caution">
    <text evidence="7">The sequence shown here is derived from an EMBL/GenBank/DDBJ whole genome shotgun (WGS) entry which is preliminary data.</text>
</comment>
<dbReference type="InterPro" id="IPR004839">
    <property type="entry name" value="Aminotransferase_I/II_large"/>
</dbReference>
<dbReference type="PANTHER" id="PTHR43643:SF3">
    <property type="entry name" value="HISTIDINOL-PHOSPHATE AMINOTRANSFERASE"/>
    <property type="match status" value="1"/>
</dbReference>
<dbReference type="Gene3D" id="3.40.640.10">
    <property type="entry name" value="Type I PLP-dependent aspartate aminotransferase-like (Major domain)"/>
    <property type="match status" value="1"/>
</dbReference>
<dbReference type="InterPro" id="IPR050106">
    <property type="entry name" value="HistidinolP_aminotransfase"/>
</dbReference>
<evidence type="ECO:0000256" key="5">
    <source>
        <dbReference type="RuleBase" id="RU003693"/>
    </source>
</evidence>
<keyword evidence="4 5" id="KW-0663">Pyridoxal phosphate</keyword>
<dbReference type="InterPro" id="IPR015421">
    <property type="entry name" value="PyrdxlP-dep_Trfase_major"/>
</dbReference>
<gene>
    <name evidence="7" type="ORF">A5683_19125</name>
</gene>
<dbReference type="EMBL" id="LZJU01000058">
    <property type="protein sequence ID" value="OBH77342.1"/>
    <property type="molecule type" value="Genomic_DNA"/>
</dbReference>
<sequence length="357" mass="38978">MQPARSLVAGEICDGLPNAVDPFAVSLNENPFPPLPAVRSALIRSVCAANRYPEFLPERLRDLIARRIGVRPDRVVPGAGATGVVLQALQALTVPGDTMVMASPTFDGFPILARMARLNTLLVPLDEHGHNDLDGLADAAAAARVVVVCRPHNPTGTLEPTPAVLRFLRRVPRDTIVLLDEAYIEFAAPEHRLDVPALVARHPNVAVVRTFSKAYGLAGLRIGYAVASHELARTLWSYQLPFGVAITSLPAVAASYRAEDELRRRIRLITAERRYLRMRLSAMGIYTTDTHANFLYLPPDGDGWDEQCRPWREVFGDGEPRVRYYADGGARITVGSRASTRAVLSALGKATPGLQVR</sequence>
<dbReference type="InterPro" id="IPR001917">
    <property type="entry name" value="Aminotrans_II_pyridoxalP_BS"/>
</dbReference>
<organism evidence="7 8">
    <name type="scientific">Mycobacterium mantenii</name>
    <dbReference type="NCBI Taxonomy" id="560555"/>
    <lineage>
        <taxon>Bacteria</taxon>
        <taxon>Bacillati</taxon>
        <taxon>Actinomycetota</taxon>
        <taxon>Actinomycetes</taxon>
        <taxon>Mycobacteriales</taxon>
        <taxon>Mycobacteriaceae</taxon>
        <taxon>Mycobacterium</taxon>
        <taxon>Mycobacterium avium complex (MAC)</taxon>
    </lineage>
</organism>
<proteinExistence type="inferred from homology"/>
<dbReference type="PANTHER" id="PTHR43643">
    <property type="entry name" value="HISTIDINOL-PHOSPHATE AMINOTRANSFERASE 2"/>
    <property type="match status" value="1"/>
</dbReference>
<comment type="similarity">
    <text evidence="5">Belongs to the class-II pyridoxal-phosphate-dependent aminotransferase family.</text>
</comment>
<evidence type="ECO:0000313" key="7">
    <source>
        <dbReference type="EMBL" id="OBH77342.1"/>
    </source>
</evidence>
<dbReference type="InterPro" id="IPR015422">
    <property type="entry name" value="PyrdxlP-dep_Trfase_small"/>
</dbReference>
<evidence type="ECO:0000256" key="4">
    <source>
        <dbReference type="ARBA" id="ARBA00022898"/>
    </source>
</evidence>
<dbReference type="RefSeq" id="WP_067833886.1">
    <property type="nucleotide sequence ID" value="NZ_LZJP01000083.1"/>
</dbReference>
<dbReference type="Gene3D" id="3.90.1150.10">
    <property type="entry name" value="Aspartate Aminotransferase, domain 1"/>
    <property type="match status" value="1"/>
</dbReference>
<evidence type="ECO:0000256" key="2">
    <source>
        <dbReference type="ARBA" id="ARBA00022576"/>
    </source>
</evidence>
<feature type="domain" description="Aminotransferase class I/classII large" evidence="6">
    <location>
        <begin position="26"/>
        <end position="297"/>
    </location>
</feature>
<name>A0A1A2TET6_MYCNT</name>
<dbReference type="InterPro" id="IPR015424">
    <property type="entry name" value="PyrdxlP-dep_Trfase"/>
</dbReference>
<dbReference type="OrthoDB" id="9809616at2"/>
<evidence type="ECO:0000256" key="1">
    <source>
        <dbReference type="ARBA" id="ARBA00001933"/>
    </source>
</evidence>
<dbReference type="CDD" id="cd00609">
    <property type="entry name" value="AAT_like"/>
    <property type="match status" value="1"/>
</dbReference>
<accession>A0A1A2TET6</accession>
<dbReference type="SUPFAM" id="SSF53383">
    <property type="entry name" value="PLP-dependent transferases"/>
    <property type="match status" value="1"/>
</dbReference>
<evidence type="ECO:0000259" key="6">
    <source>
        <dbReference type="Pfam" id="PF00155"/>
    </source>
</evidence>
<evidence type="ECO:0000256" key="3">
    <source>
        <dbReference type="ARBA" id="ARBA00022679"/>
    </source>
</evidence>
<dbReference type="GO" id="GO:0030170">
    <property type="term" value="F:pyridoxal phosphate binding"/>
    <property type="evidence" value="ECO:0007669"/>
    <property type="project" value="InterPro"/>
</dbReference>
<evidence type="ECO:0000313" key="8">
    <source>
        <dbReference type="Proteomes" id="UP000092389"/>
    </source>
</evidence>
<dbReference type="AlphaFoldDB" id="A0A1A2TET6"/>